<dbReference type="Gene3D" id="3.40.190.290">
    <property type="match status" value="1"/>
</dbReference>
<dbReference type="FunFam" id="1.10.10.10:FF:000001">
    <property type="entry name" value="LysR family transcriptional regulator"/>
    <property type="match status" value="1"/>
</dbReference>
<keyword evidence="5" id="KW-0472">Membrane</keyword>
<reference evidence="7 8" key="1">
    <citation type="submission" date="2018-06" db="EMBL/GenBank/DDBJ databases">
        <authorList>
            <consortium name="Pathogen Informatics"/>
            <person name="Doyle S."/>
        </authorList>
    </citation>
    <scope>NUCLEOTIDE SEQUENCE [LARGE SCALE GENOMIC DNA]</scope>
    <source>
        <strain evidence="7 8">NCTC7582</strain>
    </source>
</reference>
<dbReference type="Proteomes" id="UP000251431">
    <property type="component" value="Unassembled WGS sequence"/>
</dbReference>
<dbReference type="CDD" id="cd05466">
    <property type="entry name" value="PBP2_LTTR_substrate"/>
    <property type="match status" value="1"/>
</dbReference>
<evidence type="ECO:0000259" key="6">
    <source>
        <dbReference type="PROSITE" id="PS50931"/>
    </source>
</evidence>
<dbReference type="InterPro" id="IPR005119">
    <property type="entry name" value="LysR_subst-bd"/>
</dbReference>
<dbReference type="GO" id="GO:0000976">
    <property type="term" value="F:transcription cis-regulatory region binding"/>
    <property type="evidence" value="ECO:0007669"/>
    <property type="project" value="TreeGrafter"/>
</dbReference>
<keyword evidence="5" id="KW-0812">Transmembrane</keyword>
<proteinExistence type="inferred from homology"/>
<dbReference type="AlphaFoldDB" id="A0A2X0ZZV6"/>
<keyword evidence="2" id="KW-0805">Transcription regulation</keyword>
<dbReference type="PANTHER" id="PTHR30126">
    <property type="entry name" value="HTH-TYPE TRANSCRIPTIONAL REGULATOR"/>
    <property type="match status" value="1"/>
</dbReference>
<evidence type="ECO:0000256" key="5">
    <source>
        <dbReference type="SAM" id="Phobius"/>
    </source>
</evidence>
<sequence length="369" mass="42202">MKRIWRKEVSKFVSLYMIKGSFDVRYLLALLVNAAISFFQLQTSVYWILLSKRVNVSTKTIEEIDEGVQVMDIKQLQTFFTAAETLSFTQTAQLLDYAQSSITAQIKTLEQELGVQLFERLGKRIILTEEGKRLQHYAKKMLELDREMKKAISNEQEQVLLKVGAQESQCVYRLPSILQQFQQAHPQVKIIFKPVHTTAIAKDLLQAGKLDIALITDTYQETAMLKRERLIQEQLVFVSAPKEISQPLSAQQISTETMLLTETGCSYRNHLEAQLQQEGVNPLQMIEFASIEAIKQCVMAGLGITFLPKMVVEKELESGQLMEVPSTIDLAPIYTDIAWHKDKHMHPCLEDFIAIAKHSYEAFKDEKRA</sequence>
<protein>
    <submittedName>
        <fullName evidence="7">LysR family transcriptional regulator</fullName>
    </submittedName>
</protein>
<keyword evidence="4" id="KW-0804">Transcription</keyword>
<dbReference type="PANTHER" id="PTHR30126:SF100">
    <property type="entry name" value="LYSR-FAMILY TRANSCRIPTIONAL REGULATOR"/>
    <property type="match status" value="1"/>
</dbReference>
<dbReference type="Pfam" id="PF03466">
    <property type="entry name" value="LysR_substrate"/>
    <property type="match status" value="1"/>
</dbReference>
<dbReference type="SUPFAM" id="SSF46785">
    <property type="entry name" value="Winged helix' DNA-binding domain"/>
    <property type="match status" value="1"/>
</dbReference>
<name>A0A2X0ZZV6_9BACI</name>
<evidence type="ECO:0000313" key="8">
    <source>
        <dbReference type="Proteomes" id="UP000251431"/>
    </source>
</evidence>
<accession>A0A2X0ZZV6</accession>
<dbReference type="PRINTS" id="PR00039">
    <property type="entry name" value="HTHLYSR"/>
</dbReference>
<dbReference type="Pfam" id="PF00126">
    <property type="entry name" value="HTH_1"/>
    <property type="match status" value="1"/>
</dbReference>
<evidence type="ECO:0000313" key="7">
    <source>
        <dbReference type="EMBL" id="SPU38483.1"/>
    </source>
</evidence>
<feature type="domain" description="HTH lysR-type" evidence="6">
    <location>
        <begin position="71"/>
        <end position="128"/>
    </location>
</feature>
<dbReference type="STRING" id="1421.A2J09_09440"/>
<evidence type="ECO:0000256" key="4">
    <source>
        <dbReference type="ARBA" id="ARBA00023163"/>
    </source>
</evidence>
<feature type="transmembrane region" description="Helical" evidence="5">
    <location>
        <begin position="26"/>
        <end position="49"/>
    </location>
</feature>
<dbReference type="InterPro" id="IPR036388">
    <property type="entry name" value="WH-like_DNA-bd_sf"/>
</dbReference>
<evidence type="ECO:0000256" key="3">
    <source>
        <dbReference type="ARBA" id="ARBA00023125"/>
    </source>
</evidence>
<dbReference type="InterPro" id="IPR036390">
    <property type="entry name" value="WH_DNA-bd_sf"/>
</dbReference>
<gene>
    <name evidence="7" type="primary">gltR_2</name>
    <name evidence="7" type="ORF">NCTC7582_04445</name>
</gene>
<evidence type="ECO:0000256" key="2">
    <source>
        <dbReference type="ARBA" id="ARBA00023015"/>
    </source>
</evidence>
<keyword evidence="5" id="KW-1133">Transmembrane helix</keyword>
<dbReference type="InterPro" id="IPR000847">
    <property type="entry name" value="LysR_HTH_N"/>
</dbReference>
<comment type="similarity">
    <text evidence="1">Belongs to the LysR transcriptional regulatory family.</text>
</comment>
<dbReference type="EMBL" id="UAQE01000004">
    <property type="protein sequence ID" value="SPU38483.1"/>
    <property type="molecule type" value="Genomic_DNA"/>
</dbReference>
<dbReference type="Gene3D" id="1.10.10.10">
    <property type="entry name" value="Winged helix-like DNA-binding domain superfamily/Winged helix DNA-binding domain"/>
    <property type="match status" value="1"/>
</dbReference>
<keyword evidence="3" id="KW-0238">DNA-binding</keyword>
<dbReference type="SUPFAM" id="SSF53850">
    <property type="entry name" value="Periplasmic binding protein-like II"/>
    <property type="match status" value="1"/>
</dbReference>
<dbReference type="PROSITE" id="PS50931">
    <property type="entry name" value="HTH_LYSR"/>
    <property type="match status" value="1"/>
</dbReference>
<evidence type="ECO:0000256" key="1">
    <source>
        <dbReference type="ARBA" id="ARBA00009437"/>
    </source>
</evidence>
<organism evidence="7 8">
    <name type="scientific">Lysinibacillus capsici</name>
    <dbReference type="NCBI Taxonomy" id="2115968"/>
    <lineage>
        <taxon>Bacteria</taxon>
        <taxon>Bacillati</taxon>
        <taxon>Bacillota</taxon>
        <taxon>Bacilli</taxon>
        <taxon>Bacillales</taxon>
        <taxon>Bacillaceae</taxon>
        <taxon>Lysinibacillus</taxon>
    </lineage>
</organism>
<dbReference type="GO" id="GO:0003700">
    <property type="term" value="F:DNA-binding transcription factor activity"/>
    <property type="evidence" value="ECO:0007669"/>
    <property type="project" value="InterPro"/>
</dbReference>